<dbReference type="RefSeq" id="WP_146662225.1">
    <property type="nucleotide sequence ID" value="NZ_CP019791.1"/>
</dbReference>
<feature type="domain" description="ResB-like" evidence="7">
    <location>
        <begin position="247"/>
        <end position="297"/>
    </location>
</feature>
<name>A0A1U9NLR0_9BACT</name>
<dbReference type="AlphaFoldDB" id="A0A1U9NLR0"/>
<keyword evidence="3" id="KW-0201">Cytochrome c-type biogenesis</keyword>
<comment type="subcellular location">
    <subcellularLocation>
        <location evidence="1">Membrane</location>
        <topology evidence="1">Multi-pass membrane protein</topology>
    </subcellularLocation>
</comment>
<evidence type="ECO:0000259" key="7">
    <source>
        <dbReference type="Pfam" id="PF05140"/>
    </source>
</evidence>
<feature type="transmembrane region" description="Helical" evidence="6">
    <location>
        <begin position="68"/>
        <end position="87"/>
    </location>
</feature>
<dbReference type="PANTHER" id="PTHR31566">
    <property type="entry name" value="CYTOCHROME C BIOGENESIS PROTEIN CCS1, CHLOROPLASTIC"/>
    <property type="match status" value="1"/>
</dbReference>
<dbReference type="OrthoDB" id="9770923at2"/>
<organism evidence="8 9">
    <name type="scientific">Anaerohalosphaera lusitana</name>
    <dbReference type="NCBI Taxonomy" id="1936003"/>
    <lineage>
        <taxon>Bacteria</taxon>
        <taxon>Pseudomonadati</taxon>
        <taxon>Planctomycetota</taxon>
        <taxon>Phycisphaerae</taxon>
        <taxon>Sedimentisphaerales</taxon>
        <taxon>Anaerohalosphaeraceae</taxon>
        <taxon>Anaerohalosphaera</taxon>
    </lineage>
</organism>
<proteinExistence type="predicted"/>
<evidence type="ECO:0000256" key="4">
    <source>
        <dbReference type="ARBA" id="ARBA00022989"/>
    </source>
</evidence>
<gene>
    <name evidence="8" type="ORF">STSP2_02047</name>
</gene>
<dbReference type="EMBL" id="CP019791">
    <property type="protein sequence ID" value="AQT68871.1"/>
    <property type="molecule type" value="Genomic_DNA"/>
</dbReference>
<keyword evidence="4 6" id="KW-1133">Transmembrane helix</keyword>
<evidence type="ECO:0000313" key="8">
    <source>
        <dbReference type="EMBL" id="AQT68871.1"/>
    </source>
</evidence>
<dbReference type="PROSITE" id="PS51257">
    <property type="entry name" value="PROKAR_LIPOPROTEIN"/>
    <property type="match status" value="1"/>
</dbReference>
<dbReference type="KEGG" id="alus:STSP2_02047"/>
<dbReference type="GO" id="GO:0017004">
    <property type="term" value="P:cytochrome complex assembly"/>
    <property type="evidence" value="ECO:0007669"/>
    <property type="project" value="UniProtKB-KW"/>
</dbReference>
<sequence>MSKLRQIIFWLVLTVIAVLIGCSVYGAFIGADRAEIFFNSLPLASFWVLFLLLLAAGFAVFPALWRKPALLLCHLGPILVLIGGLWGSQTAHELRREFGLADKLYKGKIAVLEGEAVNEALLPPEYEESFELPFSLRLKDFRIEYYPIGSLVIQSRPTETRPTKTWNLPAEIGKTYSLTDGETVEIVKVYRNFKITIEDGQVQPKDVPGPAQNPAVEVILRDEEGNEMRKYAFQNFPGHIKPEDQYALRYNRNIKDFISEADILVDGEVQKQAEIEVNHPLYYDGYHLYQSEYRQVGPGSYMSILSVVSDRGLYFVWAGYAALCLGIVWQLWFVKLVSKISRRRGGNSGN</sequence>
<accession>A0A1U9NLR0</accession>
<dbReference type="Pfam" id="PF05140">
    <property type="entry name" value="ResB"/>
    <property type="match status" value="2"/>
</dbReference>
<evidence type="ECO:0000313" key="9">
    <source>
        <dbReference type="Proteomes" id="UP000189674"/>
    </source>
</evidence>
<dbReference type="STRING" id="1936003.STSP2_02047"/>
<evidence type="ECO:0000256" key="1">
    <source>
        <dbReference type="ARBA" id="ARBA00004141"/>
    </source>
</evidence>
<feature type="transmembrane region" description="Helical" evidence="6">
    <location>
        <begin position="7"/>
        <end position="29"/>
    </location>
</feature>
<dbReference type="InterPro" id="IPR023494">
    <property type="entry name" value="Cyt_c_bgen_Ccs1/CcsB/ResB"/>
</dbReference>
<evidence type="ECO:0000256" key="3">
    <source>
        <dbReference type="ARBA" id="ARBA00022748"/>
    </source>
</evidence>
<feature type="domain" description="ResB-like" evidence="7">
    <location>
        <begin position="65"/>
        <end position="148"/>
    </location>
</feature>
<evidence type="ECO:0000256" key="6">
    <source>
        <dbReference type="SAM" id="Phobius"/>
    </source>
</evidence>
<dbReference type="Proteomes" id="UP000189674">
    <property type="component" value="Chromosome"/>
</dbReference>
<reference evidence="9" key="1">
    <citation type="submission" date="2017-02" db="EMBL/GenBank/DDBJ databases">
        <title>Comparative genomics and description of representatives of a novel lineage of planctomycetes thriving in anoxic sediments.</title>
        <authorList>
            <person name="Spring S."/>
            <person name="Bunk B."/>
            <person name="Sproer C."/>
        </authorList>
    </citation>
    <scope>NUCLEOTIDE SEQUENCE [LARGE SCALE GENOMIC DNA]</scope>
    <source>
        <strain evidence="9">ST-NAGAB-D1</strain>
    </source>
</reference>
<evidence type="ECO:0000256" key="2">
    <source>
        <dbReference type="ARBA" id="ARBA00022692"/>
    </source>
</evidence>
<dbReference type="InterPro" id="IPR007816">
    <property type="entry name" value="ResB-like_domain"/>
</dbReference>
<feature type="transmembrane region" description="Helical" evidence="6">
    <location>
        <begin position="41"/>
        <end position="61"/>
    </location>
</feature>
<keyword evidence="9" id="KW-1185">Reference proteome</keyword>
<evidence type="ECO:0000256" key="5">
    <source>
        <dbReference type="ARBA" id="ARBA00023136"/>
    </source>
</evidence>
<protein>
    <submittedName>
        <fullName evidence="8">ResB-like family protein</fullName>
    </submittedName>
</protein>
<keyword evidence="2 6" id="KW-0812">Transmembrane</keyword>
<feature type="transmembrane region" description="Helical" evidence="6">
    <location>
        <begin position="312"/>
        <end position="334"/>
    </location>
</feature>
<keyword evidence="5 6" id="KW-0472">Membrane</keyword>
<dbReference type="GO" id="GO:0016020">
    <property type="term" value="C:membrane"/>
    <property type="evidence" value="ECO:0007669"/>
    <property type="project" value="UniProtKB-SubCell"/>
</dbReference>